<dbReference type="AlphaFoldDB" id="A0A4R2EVD7"/>
<dbReference type="Proteomes" id="UP000294830">
    <property type="component" value="Unassembled WGS sequence"/>
</dbReference>
<evidence type="ECO:0000313" key="3">
    <source>
        <dbReference type="Proteomes" id="UP000294830"/>
    </source>
</evidence>
<reference evidence="2 3" key="1">
    <citation type="submission" date="2019-03" db="EMBL/GenBank/DDBJ databases">
        <title>Genomic Encyclopedia of Archaeal and Bacterial Type Strains, Phase II (KMG-II): from individual species to whole genera.</title>
        <authorList>
            <person name="Goeker M."/>
        </authorList>
    </citation>
    <scope>NUCLEOTIDE SEQUENCE [LARGE SCALE GENOMIC DNA]</scope>
    <source>
        <strain evidence="2 3">RL-C</strain>
    </source>
</reference>
<dbReference type="OrthoDB" id="9814545at2"/>
<dbReference type="SUPFAM" id="SSF53067">
    <property type="entry name" value="Actin-like ATPase domain"/>
    <property type="match status" value="2"/>
</dbReference>
<accession>A0A4R2EVD7</accession>
<evidence type="ECO:0000313" key="2">
    <source>
        <dbReference type="EMBL" id="TCN73114.1"/>
    </source>
</evidence>
<protein>
    <submittedName>
        <fullName evidence="2">Exopolyphosphatase/guanosine-5'-triphosphate, 3'-diphosphate pyrophosphatase</fullName>
    </submittedName>
</protein>
<organism evidence="2 3">
    <name type="scientific">Acetobacteroides hydrogenigenes</name>
    <dbReference type="NCBI Taxonomy" id="979970"/>
    <lineage>
        <taxon>Bacteria</taxon>
        <taxon>Pseudomonadati</taxon>
        <taxon>Bacteroidota</taxon>
        <taxon>Bacteroidia</taxon>
        <taxon>Bacteroidales</taxon>
        <taxon>Rikenellaceae</taxon>
        <taxon>Acetobacteroides</taxon>
    </lineage>
</organism>
<dbReference type="EMBL" id="SLWB01000001">
    <property type="protein sequence ID" value="TCN73114.1"/>
    <property type="molecule type" value="Genomic_DNA"/>
</dbReference>
<dbReference type="Pfam" id="PF02541">
    <property type="entry name" value="Ppx-GppA"/>
    <property type="match status" value="1"/>
</dbReference>
<dbReference type="InterPro" id="IPR043129">
    <property type="entry name" value="ATPase_NBD"/>
</dbReference>
<proteinExistence type="predicted"/>
<dbReference type="PANTHER" id="PTHR30005:SF0">
    <property type="entry name" value="RETROGRADE REGULATION PROTEIN 2"/>
    <property type="match status" value="1"/>
</dbReference>
<sequence>MRIAVVDMGTNTFNLLVVEVDGAGFSTIYHNKIGVMLGEGGINSGLIAPKAYQRGLQAIAEHMEASKKLGVGVVKAFATSAIRSAGNGGNFVNEVISKYGVDVEVISGEREAELIYKGVEASVSLDDRRALIMDIGGGSNEFIICNGSGILWKQSFPLGMSRLLERFKPSDPMLASEVNAVESFLVEGLEPLWLACQQYCPELLIGASGAFDTYRSVICFGNDTDQPICSIGMDAFDALHQSLLKSTLAQRRLMAGMDELRVEMIVLASLLTSLVLRKTAIGRLVQSNYSLKEGAIVELLEGKIK</sequence>
<dbReference type="InterPro" id="IPR003695">
    <property type="entry name" value="Ppx_GppA_N"/>
</dbReference>
<gene>
    <name evidence="2" type="ORF">CLV25_101332</name>
</gene>
<dbReference type="Gene3D" id="3.30.420.40">
    <property type="match status" value="1"/>
</dbReference>
<keyword evidence="3" id="KW-1185">Reference proteome</keyword>
<name>A0A4R2EVD7_9BACT</name>
<dbReference type="RefSeq" id="WP_131837893.1">
    <property type="nucleotide sequence ID" value="NZ_SLWB01000001.1"/>
</dbReference>
<dbReference type="CDD" id="cd24055">
    <property type="entry name" value="ASKHA_NBD_ChPPX-like"/>
    <property type="match status" value="1"/>
</dbReference>
<dbReference type="InterPro" id="IPR050273">
    <property type="entry name" value="GppA/Ppx_hydrolase"/>
</dbReference>
<dbReference type="GO" id="GO:0016462">
    <property type="term" value="F:pyrophosphatase activity"/>
    <property type="evidence" value="ECO:0007669"/>
    <property type="project" value="TreeGrafter"/>
</dbReference>
<feature type="domain" description="Ppx/GppA phosphatase N-terminal" evidence="1">
    <location>
        <begin position="17"/>
        <end position="300"/>
    </location>
</feature>
<comment type="caution">
    <text evidence="2">The sequence shown here is derived from an EMBL/GenBank/DDBJ whole genome shotgun (WGS) entry which is preliminary data.</text>
</comment>
<dbReference type="Gene3D" id="3.30.420.150">
    <property type="entry name" value="Exopolyphosphatase. Domain 2"/>
    <property type="match status" value="1"/>
</dbReference>
<evidence type="ECO:0000259" key="1">
    <source>
        <dbReference type="Pfam" id="PF02541"/>
    </source>
</evidence>
<dbReference type="PANTHER" id="PTHR30005">
    <property type="entry name" value="EXOPOLYPHOSPHATASE"/>
    <property type="match status" value="1"/>
</dbReference>